<proteinExistence type="predicted"/>
<dbReference type="Proteomes" id="UP000061569">
    <property type="component" value="Chromosome"/>
</dbReference>
<feature type="chain" id="PRO_5043747089" evidence="2">
    <location>
        <begin position="23"/>
        <end position="330"/>
    </location>
</feature>
<dbReference type="PATRIC" id="fig|69.6.peg.4340"/>
<protein>
    <submittedName>
        <fullName evidence="3">Uncharacterized protein</fullName>
    </submittedName>
</protein>
<reference evidence="3 4" key="1">
    <citation type="submission" date="2015-11" db="EMBL/GenBank/DDBJ databases">
        <title>Genome sequences of Lysobacter enzymogenes strain C3 and Lysobacter antibioticus ATCC 29479.</title>
        <authorList>
            <person name="Kobayashi D.Y."/>
        </authorList>
    </citation>
    <scope>NUCLEOTIDE SEQUENCE [LARGE SCALE GENOMIC DNA]</scope>
    <source>
        <strain evidence="3 4">C3</strain>
    </source>
</reference>
<evidence type="ECO:0000313" key="3">
    <source>
        <dbReference type="EMBL" id="ALN59742.1"/>
    </source>
</evidence>
<organism evidence="3 4">
    <name type="scientific">Lysobacter enzymogenes</name>
    <dbReference type="NCBI Taxonomy" id="69"/>
    <lineage>
        <taxon>Bacteria</taxon>
        <taxon>Pseudomonadati</taxon>
        <taxon>Pseudomonadota</taxon>
        <taxon>Gammaproteobacteria</taxon>
        <taxon>Lysobacterales</taxon>
        <taxon>Lysobacteraceae</taxon>
        <taxon>Lysobacter</taxon>
    </lineage>
</organism>
<accession>A0A0S2DMC0</accession>
<gene>
    <name evidence="3" type="ORF">GLE_4401</name>
</gene>
<evidence type="ECO:0000256" key="1">
    <source>
        <dbReference type="SAM" id="MobiDB-lite"/>
    </source>
</evidence>
<dbReference type="OrthoDB" id="6026207at2"/>
<dbReference type="EMBL" id="CP013140">
    <property type="protein sequence ID" value="ALN59742.1"/>
    <property type="molecule type" value="Genomic_DNA"/>
</dbReference>
<dbReference type="AlphaFoldDB" id="A0A0S2DMC0"/>
<name>A0A0S2DMC0_LYSEN</name>
<evidence type="ECO:0000256" key="2">
    <source>
        <dbReference type="SAM" id="SignalP"/>
    </source>
</evidence>
<evidence type="ECO:0000313" key="4">
    <source>
        <dbReference type="Proteomes" id="UP000061569"/>
    </source>
</evidence>
<dbReference type="KEGG" id="lez:GLE_4401"/>
<feature type="region of interest" description="Disordered" evidence="1">
    <location>
        <begin position="22"/>
        <end position="41"/>
    </location>
</feature>
<sequence length="330" mass="37340">MNKKLLPVVLCGLIAAPLSAWAEDSEKESPPEEWELAERSDPMTEPVKKFLKVLEDLDRRYPDSAKIDVARFMETEGEAVAQAYCNVLGFDGPCVPEDRKGDEVFVAYSPEHSAAKRALGWWDWLTMRFTNVGIIPHNNACPAGYAWTEIRMDDEDRRNANRREGWIGATVSNANTSWRFCKVSTFKSMQYRPLPQAGNRYDYAVLNMGLFCPSGARRYTRVQTNEVWNNQNGSYGGVFPNFRVYNTWFTLYCHFDGGASSALGHMTTFPQHGFAHGVFAPLSMPTHPLGAGYVHQDDEDLVNWNSWLLGSPDEIMGGGRNTLRYLMRVE</sequence>
<feature type="compositionally biased region" description="Acidic residues" evidence="1">
    <location>
        <begin position="23"/>
        <end position="35"/>
    </location>
</feature>
<feature type="signal peptide" evidence="2">
    <location>
        <begin position="1"/>
        <end position="22"/>
    </location>
</feature>
<keyword evidence="2" id="KW-0732">Signal</keyword>